<name>A0A1G6CUK8_9GAMM</name>
<dbReference type="OrthoDB" id="9764438at2"/>
<protein>
    <recommendedName>
        <fullName evidence="4">histidine kinase</fullName>
        <ecNumber evidence="4">2.7.13.3</ecNumber>
    </recommendedName>
</protein>
<evidence type="ECO:0000256" key="6">
    <source>
        <dbReference type="ARBA" id="ARBA00022679"/>
    </source>
</evidence>
<dbReference type="InterPro" id="IPR011006">
    <property type="entry name" value="CheY-like_superfamily"/>
</dbReference>
<dbReference type="PROSITE" id="PS50109">
    <property type="entry name" value="HIS_KIN"/>
    <property type="match status" value="1"/>
</dbReference>
<feature type="transmembrane region" description="Helical" evidence="12">
    <location>
        <begin position="409"/>
        <end position="429"/>
    </location>
</feature>
<feature type="transmembrane region" description="Helical" evidence="12">
    <location>
        <begin position="323"/>
        <end position="356"/>
    </location>
</feature>
<feature type="modified residue" description="4-aspartylphosphate" evidence="11">
    <location>
        <position position="1056"/>
    </location>
</feature>
<dbReference type="Pfam" id="PF02518">
    <property type="entry name" value="HATPase_c"/>
    <property type="match status" value="1"/>
</dbReference>
<gene>
    <name evidence="15" type="ORF">SAMN02927930_01385</name>
</gene>
<dbReference type="AlphaFoldDB" id="A0A1G6CUK8"/>
<dbReference type="Gene3D" id="1.20.1730.10">
    <property type="entry name" value="Sodium/glucose cotransporter"/>
    <property type="match status" value="1"/>
</dbReference>
<evidence type="ECO:0000256" key="11">
    <source>
        <dbReference type="PROSITE-ProRule" id="PRU00169"/>
    </source>
</evidence>
<dbReference type="GO" id="GO:0000155">
    <property type="term" value="F:phosphorelay sensor kinase activity"/>
    <property type="evidence" value="ECO:0007669"/>
    <property type="project" value="InterPro"/>
</dbReference>
<dbReference type="CDD" id="cd00082">
    <property type="entry name" value="HisKA"/>
    <property type="match status" value="1"/>
</dbReference>
<dbReference type="GO" id="GO:0022857">
    <property type="term" value="F:transmembrane transporter activity"/>
    <property type="evidence" value="ECO:0007669"/>
    <property type="project" value="InterPro"/>
</dbReference>
<dbReference type="SUPFAM" id="SSF52172">
    <property type="entry name" value="CheY-like"/>
    <property type="match status" value="1"/>
</dbReference>
<evidence type="ECO:0000256" key="9">
    <source>
        <dbReference type="ARBA" id="ARBA00022989"/>
    </source>
</evidence>
<dbReference type="PROSITE" id="PS50110">
    <property type="entry name" value="RESPONSE_REGULATORY"/>
    <property type="match status" value="1"/>
</dbReference>
<keyword evidence="6" id="KW-0808">Transferase</keyword>
<evidence type="ECO:0000259" key="14">
    <source>
        <dbReference type="PROSITE" id="PS50110"/>
    </source>
</evidence>
<dbReference type="SUPFAM" id="SSF55874">
    <property type="entry name" value="ATPase domain of HSP90 chaperone/DNA topoisomerase II/histidine kinase"/>
    <property type="match status" value="1"/>
</dbReference>
<evidence type="ECO:0000256" key="12">
    <source>
        <dbReference type="SAM" id="Phobius"/>
    </source>
</evidence>
<dbReference type="InterPro" id="IPR038377">
    <property type="entry name" value="Na/Glc_symporter_sf"/>
</dbReference>
<dbReference type="Gene3D" id="1.10.287.130">
    <property type="match status" value="1"/>
</dbReference>
<dbReference type="Proteomes" id="UP000199626">
    <property type="component" value="Unassembled WGS sequence"/>
</dbReference>
<evidence type="ECO:0000256" key="7">
    <source>
        <dbReference type="ARBA" id="ARBA00022692"/>
    </source>
</evidence>
<keyword evidence="16" id="KW-1185">Reference proteome</keyword>
<keyword evidence="10 12" id="KW-0472">Membrane</keyword>
<dbReference type="EC" id="2.7.13.3" evidence="4"/>
<dbReference type="GO" id="GO:0005886">
    <property type="term" value="C:plasma membrane"/>
    <property type="evidence" value="ECO:0007669"/>
    <property type="project" value="TreeGrafter"/>
</dbReference>
<keyword evidence="7 12" id="KW-0812">Transmembrane</keyword>
<dbReference type="InterPro" id="IPR035965">
    <property type="entry name" value="PAS-like_dom_sf"/>
</dbReference>
<feature type="transmembrane region" description="Helical" evidence="12">
    <location>
        <begin position="194"/>
        <end position="212"/>
    </location>
</feature>
<feature type="transmembrane region" description="Helical" evidence="12">
    <location>
        <begin position="278"/>
        <end position="303"/>
    </location>
</feature>
<evidence type="ECO:0000259" key="13">
    <source>
        <dbReference type="PROSITE" id="PS50109"/>
    </source>
</evidence>
<dbReference type="Gene3D" id="3.30.565.10">
    <property type="entry name" value="Histidine kinase-like ATPase, C-terminal domain"/>
    <property type="match status" value="1"/>
</dbReference>
<dbReference type="SMART" id="SM00448">
    <property type="entry name" value="REC"/>
    <property type="match status" value="1"/>
</dbReference>
<dbReference type="Pfam" id="PF00512">
    <property type="entry name" value="HisKA"/>
    <property type="match status" value="1"/>
</dbReference>
<dbReference type="PANTHER" id="PTHR43047">
    <property type="entry name" value="TWO-COMPONENT HISTIDINE PROTEIN KINASE"/>
    <property type="match status" value="1"/>
</dbReference>
<dbReference type="InterPro" id="IPR001734">
    <property type="entry name" value="Na/solute_symporter"/>
</dbReference>
<dbReference type="InterPro" id="IPR005467">
    <property type="entry name" value="His_kinase_dom"/>
</dbReference>
<feature type="domain" description="Response regulatory" evidence="14">
    <location>
        <begin position="1009"/>
        <end position="1123"/>
    </location>
</feature>
<dbReference type="GO" id="GO:0009927">
    <property type="term" value="F:histidine phosphotransfer kinase activity"/>
    <property type="evidence" value="ECO:0007669"/>
    <property type="project" value="TreeGrafter"/>
</dbReference>
<evidence type="ECO:0000313" key="15">
    <source>
        <dbReference type="EMBL" id="SDB36563.1"/>
    </source>
</evidence>
<sequence>MLSTGLTILLAMAYIAVLYSIAYRGERRSSNQHKPYRYALAQGIHCTTWAFYGTMTQSAFYGWSVAPTYIGAMLVFLFAHRLQMRLLHVCKQQNLTSISDVISQRYGKSPTLAIAVAIIALIGIIPYIALQLRAVSSSFGAVTGLTATPLPWFIDVVVLVAIAMIGFAILFGTRRMSLAEQHAGLMDAVAFESVVKLAAFMGVGFYVSYVLFDNVTDIFVQASQQPAITAVLAGQPHGGFVYMTHIILGAISMFCLPRQFHVSYIENNDPEELKTARWAFPLYLFAINLFILPLALAGLLLVPEAMHSDTLMISLLLTADDPGITAIAFIGGLASATSMVIIATLALSIMISNDVVMPLWLKSTKRKFRNEIFTPQKILSIRRTTIALIIVFALGFHKLTEANLPLVNAGLLSLALLAQLAPALLGGIIWSRGNRVGASVGITMGTLLWFGLLFLPSLQRDPGLSDIALSSGVLVSLSVNVLCYFLFSIITKASPIETQLRALYTDPQGDHTEFYPHHAISWGRLRQLLTRFFNYAELERLSERLNHNLAVAPADELVPGAILVKIERELSAVIGTAASRILLDTVTQQPAVPIAHVVTWATEASQLYKFNRELLQASVENIPQGISVIDQELRLVAWNQRYVELFSYPPNFLQAGMPVAELLRFNAQRGLIATAAASDIDEEVEKRLNYLRHGSAYRYQRQQGEFVIELQGNPMPGGGFVTTYTDITELVAAQRALEQVNIELEQRVADRTAQLLAAKQAEERAHQSKSKFFAAVSHDLMQPFNAATLFCDLLAQRADPSSQQLVRQVQQSLKNAEELLTMLLEMTRLEAGNLPVNKQHTALHDVIGPLVENQRIIAADKGVEVHYVPTRATVYTDRKMLSRVVQNLLSNAIRYTDHGKVLIGTKRCGTQLQIRVYDTGRGIPADQRNKIFTEFHQVHQQGGNPGLGLGLAIVDRMCRLLELPLTLTSQVGQGTLFAITLPEVHWPPQTTSSPELQTSHDEEFLHGQVVWILDNDPQVLQAMEQLLIAWGARVHTALNREQLPWHQPPPQLLIFDYHLDEQDTGVAVLTKVREHYQLPELPAIINSADPDETVREEVIATAALFTPKPIKTAALKRLIKRLVND</sequence>
<dbReference type="CDD" id="cd00075">
    <property type="entry name" value="HATPase"/>
    <property type="match status" value="1"/>
</dbReference>
<dbReference type="RefSeq" id="WP_092593074.1">
    <property type="nucleotide sequence ID" value="NZ_FMXN01000007.1"/>
</dbReference>
<comment type="subcellular location">
    <subcellularLocation>
        <location evidence="2">Membrane</location>
        <topology evidence="2">Multi-pass membrane protein</topology>
    </subcellularLocation>
</comment>
<dbReference type="CDD" id="cd00130">
    <property type="entry name" value="PAS"/>
    <property type="match status" value="1"/>
</dbReference>
<dbReference type="EMBL" id="FMXN01000007">
    <property type="protein sequence ID" value="SDB36563.1"/>
    <property type="molecule type" value="Genomic_DNA"/>
</dbReference>
<keyword evidence="5 11" id="KW-0597">Phosphoprotein</keyword>
<dbReference type="Pfam" id="PF12860">
    <property type="entry name" value="PAS_7"/>
    <property type="match status" value="1"/>
</dbReference>
<comment type="similarity">
    <text evidence="3">Belongs to the sodium:solute symporter (SSF) (TC 2.A.21) family.</text>
</comment>
<dbReference type="PRINTS" id="PR00344">
    <property type="entry name" value="BCTRLSENSOR"/>
</dbReference>
<feature type="transmembrane region" description="Helical" evidence="12">
    <location>
        <begin position="112"/>
        <end position="130"/>
    </location>
</feature>
<evidence type="ECO:0000256" key="4">
    <source>
        <dbReference type="ARBA" id="ARBA00012438"/>
    </source>
</evidence>
<evidence type="ECO:0000256" key="8">
    <source>
        <dbReference type="ARBA" id="ARBA00022777"/>
    </source>
</evidence>
<feature type="transmembrane region" description="Helical" evidence="12">
    <location>
        <begin position="35"/>
        <end position="54"/>
    </location>
</feature>
<dbReference type="InterPro" id="IPR003661">
    <property type="entry name" value="HisK_dim/P_dom"/>
</dbReference>
<feature type="transmembrane region" description="Helical" evidence="12">
    <location>
        <begin position="377"/>
        <end position="397"/>
    </location>
</feature>
<dbReference type="SUPFAM" id="SSF47384">
    <property type="entry name" value="Homodimeric domain of signal transducing histidine kinase"/>
    <property type="match status" value="1"/>
</dbReference>
<accession>A0A1G6CUK8</accession>
<dbReference type="InterPro" id="IPR004358">
    <property type="entry name" value="Sig_transdc_His_kin-like_C"/>
</dbReference>
<comment type="catalytic activity">
    <reaction evidence="1">
        <text>ATP + protein L-histidine = ADP + protein N-phospho-L-histidine.</text>
        <dbReference type="EC" id="2.7.13.3"/>
    </reaction>
</comment>
<dbReference type="PANTHER" id="PTHR43047:SF9">
    <property type="entry name" value="HISTIDINE KINASE"/>
    <property type="match status" value="1"/>
</dbReference>
<evidence type="ECO:0000256" key="2">
    <source>
        <dbReference type="ARBA" id="ARBA00004141"/>
    </source>
</evidence>
<dbReference type="InterPro" id="IPR000014">
    <property type="entry name" value="PAS"/>
</dbReference>
<evidence type="ECO:0000256" key="3">
    <source>
        <dbReference type="ARBA" id="ARBA00006434"/>
    </source>
</evidence>
<dbReference type="PROSITE" id="PS50283">
    <property type="entry name" value="NA_SOLUT_SYMP_3"/>
    <property type="match status" value="1"/>
</dbReference>
<evidence type="ECO:0000256" key="5">
    <source>
        <dbReference type="ARBA" id="ARBA00022553"/>
    </source>
</evidence>
<dbReference type="SMART" id="SM00388">
    <property type="entry name" value="HisKA"/>
    <property type="match status" value="1"/>
</dbReference>
<evidence type="ECO:0000313" key="16">
    <source>
        <dbReference type="Proteomes" id="UP000199626"/>
    </source>
</evidence>
<dbReference type="Gene3D" id="3.30.450.20">
    <property type="entry name" value="PAS domain"/>
    <property type="match status" value="1"/>
</dbReference>
<organism evidence="15 16">
    <name type="scientific">Pseudidiomarina indica</name>
    <dbReference type="NCBI Taxonomy" id="1159017"/>
    <lineage>
        <taxon>Bacteria</taxon>
        <taxon>Pseudomonadati</taxon>
        <taxon>Pseudomonadota</taxon>
        <taxon>Gammaproteobacteria</taxon>
        <taxon>Alteromonadales</taxon>
        <taxon>Idiomarinaceae</taxon>
        <taxon>Pseudidiomarina</taxon>
    </lineage>
</organism>
<proteinExistence type="inferred from homology"/>
<dbReference type="SMART" id="SM00387">
    <property type="entry name" value="HATPase_c"/>
    <property type="match status" value="1"/>
</dbReference>
<keyword evidence="9 12" id="KW-1133">Transmembrane helix</keyword>
<feature type="transmembrane region" description="Helical" evidence="12">
    <location>
        <begin position="436"/>
        <end position="455"/>
    </location>
</feature>
<dbReference type="InterPro" id="IPR001789">
    <property type="entry name" value="Sig_transdc_resp-reg_receiver"/>
</dbReference>
<dbReference type="Gene3D" id="3.40.50.2300">
    <property type="match status" value="1"/>
</dbReference>
<keyword evidence="8" id="KW-0418">Kinase</keyword>
<feature type="transmembrane region" description="Helical" evidence="12">
    <location>
        <begin position="150"/>
        <end position="173"/>
    </location>
</feature>
<evidence type="ECO:0000256" key="1">
    <source>
        <dbReference type="ARBA" id="ARBA00000085"/>
    </source>
</evidence>
<dbReference type="InterPro" id="IPR036890">
    <property type="entry name" value="HATPase_C_sf"/>
</dbReference>
<dbReference type="InterPro" id="IPR036097">
    <property type="entry name" value="HisK_dim/P_sf"/>
</dbReference>
<dbReference type="STRING" id="1159017.SAMN02927930_01385"/>
<feature type="domain" description="Histidine kinase" evidence="13">
    <location>
        <begin position="775"/>
        <end position="985"/>
    </location>
</feature>
<dbReference type="SUPFAM" id="SSF55785">
    <property type="entry name" value="PYP-like sensor domain (PAS domain)"/>
    <property type="match status" value="1"/>
</dbReference>
<feature type="transmembrane region" description="Helical" evidence="12">
    <location>
        <begin position="60"/>
        <end position="79"/>
    </location>
</feature>
<reference evidence="16" key="1">
    <citation type="submission" date="2016-10" db="EMBL/GenBank/DDBJ databases">
        <authorList>
            <person name="Varghese N."/>
            <person name="Submissions S."/>
        </authorList>
    </citation>
    <scope>NUCLEOTIDE SEQUENCE [LARGE SCALE GENOMIC DNA]</scope>
    <source>
        <strain evidence="16">CGMCC 1.10824</strain>
    </source>
</reference>
<feature type="transmembrane region" description="Helical" evidence="12">
    <location>
        <begin position="6"/>
        <end position="23"/>
    </location>
</feature>
<evidence type="ECO:0000256" key="10">
    <source>
        <dbReference type="ARBA" id="ARBA00023136"/>
    </source>
</evidence>
<dbReference type="InterPro" id="IPR003594">
    <property type="entry name" value="HATPase_dom"/>
</dbReference>